<accession>A0A1B7MIA2</accession>
<dbReference type="Pfam" id="PF12937">
    <property type="entry name" value="F-box-like"/>
    <property type="match status" value="1"/>
</dbReference>
<dbReference type="Proteomes" id="UP000092154">
    <property type="component" value="Unassembled WGS sequence"/>
</dbReference>
<dbReference type="AlphaFoldDB" id="A0A1B7MIA2"/>
<sequence>MHAIEANANSEVKLCPASEIIGTLQNILASLQPIIPDLETPYSRFSGTNLSESAIGQDQSIHAIITVRQQQSDAVLHEISDLDIIMNRIESLRQHLVEKQDRLAQSMTLHKGLASAFSRFPPEVLCRIFVYCIPETDHPEMSPEVAPMLLARICRQWREIAVDTRSLWCRLSVEHFDLAEDWHSVTFRYDTWLKRSRRRPLSLALQCYDGVTKSLLQPYMNQITSIALRITAAHQLLAIDFPALQELTILSHHSQVDVRSILRLPFIVSSLRLKGLYGFNIQQLCSSDSIWAHLTNFEVHVNNPYTFLCLLQLCLNLSSATVGLTPTNDNVVRALKPFTHTKLQSLSIGGSFNATPHSLPYLFNALSLSNLRALDASHAELRWPHTDFKAFLARSKCPLERLILGGAKTGHEERAEYMTLIPSLEIVVGPRPSWVP</sequence>
<dbReference type="Gene3D" id="1.20.1280.50">
    <property type="match status" value="1"/>
</dbReference>
<protein>
    <recommendedName>
        <fullName evidence="1">F-box domain-containing protein</fullName>
    </recommendedName>
</protein>
<proteinExistence type="predicted"/>
<feature type="domain" description="F-box" evidence="1">
    <location>
        <begin position="119"/>
        <end position="172"/>
    </location>
</feature>
<dbReference type="EMBL" id="KV449046">
    <property type="protein sequence ID" value="OAX32324.1"/>
    <property type="molecule type" value="Genomic_DNA"/>
</dbReference>
<gene>
    <name evidence="2" type="ORF">K503DRAFT_870224</name>
</gene>
<keyword evidence="3" id="KW-1185">Reference proteome</keyword>
<evidence type="ECO:0000313" key="3">
    <source>
        <dbReference type="Proteomes" id="UP000092154"/>
    </source>
</evidence>
<reference evidence="2 3" key="1">
    <citation type="submission" date="2016-06" db="EMBL/GenBank/DDBJ databases">
        <title>Comparative genomics of the ectomycorrhizal sister species Rhizopogon vinicolor and Rhizopogon vesiculosus (Basidiomycota: Boletales) reveals a divergence of the mating type B locus.</title>
        <authorList>
            <consortium name="DOE Joint Genome Institute"/>
            <person name="Mujic A.B."/>
            <person name="Kuo A."/>
            <person name="Tritt A."/>
            <person name="Lipzen A."/>
            <person name="Chen C."/>
            <person name="Johnson J."/>
            <person name="Sharma A."/>
            <person name="Barry K."/>
            <person name="Grigoriev I.V."/>
            <person name="Spatafora J.W."/>
        </authorList>
    </citation>
    <scope>NUCLEOTIDE SEQUENCE [LARGE SCALE GENOMIC DNA]</scope>
    <source>
        <strain evidence="2 3">AM-OR11-026</strain>
    </source>
</reference>
<dbReference type="InterPro" id="IPR001810">
    <property type="entry name" value="F-box_dom"/>
</dbReference>
<evidence type="ECO:0000313" key="2">
    <source>
        <dbReference type="EMBL" id="OAX32324.1"/>
    </source>
</evidence>
<name>A0A1B7MIA2_9AGAM</name>
<evidence type="ECO:0000259" key="1">
    <source>
        <dbReference type="Pfam" id="PF12937"/>
    </source>
</evidence>
<dbReference type="InParanoid" id="A0A1B7MIA2"/>
<dbReference type="OrthoDB" id="3253362at2759"/>
<organism evidence="2 3">
    <name type="scientific">Rhizopogon vinicolor AM-OR11-026</name>
    <dbReference type="NCBI Taxonomy" id="1314800"/>
    <lineage>
        <taxon>Eukaryota</taxon>
        <taxon>Fungi</taxon>
        <taxon>Dikarya</taxon>
        <taxon>Basidiomycota</taxon>
        <taxon>Agaricomycotina</taxon>
        <taxon>Agaricomycetes</taxon>
        <taxon>Agaricomycetidae</taxon>
        <taxon>Boletales</taxon>
        <taxon>Suillineae</taxon>
        <taxon>Rhizopogonaceae</taxon>
        <taxon>Rhizopogon</taxon>
    </lineage>
</organism>